<evidence type="ECO:0000313" key="9">
    <source>
        <dbReference type="EMBL" id="ORY84626.1"/>
    </source>
</evidence>
<evidence type="ECO:0000256" key="2">
    <source>
        <dbReference type="ARBA" id="ARBA00012452"/>
    </source>
</evidence>
<comment type="function">
    <text evidence="5">Involved in the oxidative stress response and detoxification.</text>
</comment>
<protein>
    <recommendedName>
        <fullName evidence="2">glutathione transferase</fullName>
        <ecNumber evidence="2">2.5.1.18</ecNumber>
    </recommendedName>
</protein>
<evidence type="ECO:0000256" key="5">
    <source>
        <dbReference type="ARBA" id="ARBA00060024"/>
    </source>
</evidence>
<dbReference type="PROSITE" id="PS50404">
    <property type="entry name" value="GST_NTER"/>
    <property type="match status" value="1"/>
</dbReference>
<evidence type="ECO:0000256" key="4">
    <source>
        <dbReference type="ARBA" id="ARBA00047960"/>
    </source>
</evidence>
<keyword evidence="10" id="KW-1185">Reference proteome</keyword>
<evidence type="ECO:0000256" key="1">
    <source>
        <dbReference type="ARBA" id="ARBA00007409"/>
    </source>
</evidence>
<sequence length="225" mass="25895">MSGTQEPQFTIYSHASGPNGWRVVYVLKALSLTYRTIYLDFTKGEHKSAEYLSLNPNGRIPTLIDHSNNDITIFESNAILTYLVEKYDHGHRISAESEEGRIQQLQWLFFQGTGQGPYFGQAAWFKLFHPEKIPSAIERYEKEILRVLQVLESVLESKEWLNGEKATIADIAWVSWNSFAFEALVPEEVDIPTQLPRVWRWHQRLLALPYIAEAIKEKEALGNEA</sequence>
<dbReference type="PROSITE" id="PS50405">
    <property type="entry name" value="GST_CTER"/>
    <property type="match status" value="1"/>
</dbReference>
<gene>
    <name evidence="9" type="ORF">BCR35DRAFT_339924</name>
</gene>
<dbReference type="Gene3D" id="1.20.1050.130">
    <property type="match status" value="1"/>
</dbReference>
<proteinExistence type="inferred from homology"/>
<dbReference type="InterPro" id="IPR004045">
    <property type="entry name" value="Glutathione_S-Trfase_N"/>
</dbReference>
<feature type="domain" description="GST N-terminal" evidence="7">
    <location>
        <begin position="7"/>
        <end position="91"/>
    </location>
</feature>
<dbReference type="GO" id="GO:0004364">
    <property type="term" value="F:glutathione transferase activity"/>
    <property type="evidence" value="ECO:0007669"/>
    <property type="project" value="UniProtKB-EC"/>
</dbReference>
<dbReference type="CDD" id="cd03048">
    <property type="entry name" value="GST_N_Ure2p_like"/>
    <property type="match status" value="1"/>
</dbReference>
<dbReference type="InterPro" id="IPR040079">
    <property type="entry name" value="Glutathione_S-Trfase"/>
</dbReference>
<dbReference type="InterPro" id="IPR004046">
    <property type="entry name" value="GST_C"/>
</dbReference>
<organism evidence="9 10">
    <name type="scientific">Leucosporidium creatinivorum</name>
    <dbReference type="NCBI Taxonomy" id="106004"/>
    <lineage>
        <taxon>Eukaryota</taxon>
        <taxon>Fungi</taxon>
        <taxon>Dikarya</taxon>
        <taxon>Basidiomycota</taxon>
        <taxon>Pucciniomycotina</taxon>
        <taxon>Microbotryomycetes</taxon>
        <taxon>Leucosporidiales</taxon>
        <taxon>Leucosporidium</taxon>
    </lineage>
</organism>
<dbReference type="AlphaFoldDB" id="A0A1Y2FN29"/>
<evidence type="ECO:0000259" key="8">
    <source>
        <dbReference type="PROSITE" id="PS50405"/>
    </source>
</evidence>
<dbReference type="FunCoup" id="A0A1Y2FN29">
    <property type="interactions" value="114"/>
</dbReference>
<dbReference type="Pfam" id="PF00043">
    <property type="entry name" value="GST_C"/>
    <property type="match status" value="1"/>
</dbReference>
<dbReference type="InterPro" id="IPR010987">
    <property type="entry name" value="Glutathione-S-Trfase_C-like"/>
</dbReference>
<evidence type="ECO:0000256" key="3">
    <source>
        <dbReference type="ARBA" id="ARBA00022679"/>
    </source>
</evidence>
<keyword evidence="3 9" id="KW-0808">Transferase</keyword>
<dbReference type="EC" id="2.5.1.18" evidence="2"/>
<dbReference type="EMBL" id="MCGR01000017">
    <property type="protein sequence ID" value="ORY84626.1"/>
    <property type="molecule type" value="Genomic_DNA"/>
</dbReference>
<dbReference type="STRING" id="106004.A0A1Y2FN29"/>
<name>A0A1Y2FN29_9BASI</name>
<dbReference type="GO" id="GO:0005634">
    <property type="term" value="C:nucleus"/>
    <property type="evidence" value="ECO:0007669"/>
    <property type="project" value="UniProtKB-ARBA"/>
</dbReference>
<evidence type="ECO:0000313" key="10">
    <source>
        <dbReference type="Proteomes" id="UP000193467"/>
    </source>
</evidence>
<dbReference type="OrthoDB" id="422574at2759"/>
<evidence type="ECO:0000256" key="6">
    <source>
        <dbReference type="RuleBase" id="RU003494"/>
    </source>
</evidence>
<dbReference type="SUPFAM" id="SSF47616">
    <property type="entry name" value="GST C-terminal domain-like"/>
    <property type="match status" value="1"/>
</dbReference>
<reference evidence="9 10" key="1">
    <citation type="submission" date="2016-07" db="EMBL/GenBank/DDBJ databases">
        <title>Pervasive Adenine N6-methylation of Active Genes in Fungi.</title>
        <authorList>
            <consortium name="DOE Joint Genome Institute"/>
            <person name="Mondo S.J."/>
            <person name="Dannebaum R.O."/>
            <person name="Kuo R.C."/>
            <person name="Labutti K."/>
            <person name="Haridas S."/>
            <person name="Kuo A."/>
            <person name="Salamov A."/>
            <person name="Ahrendt S.R."/>
            <person name="Lipzen A."/>
            <person name="Sullivan W."/>
            <person name="Andreopoulos W.B."/>
            <person name="Clum A."/>
            <person name="Lindquist E."/>
            <person name="Daum C."/>
            <person name="Ramamoorthy G.K."/>
            <person name="Gryganskyi A."/>
            <person name="Culley D."/>
            <person name="Magnuson J.K."/>
            <person name="James T.Y."/>
            <person name="O'Malley M.A."/>
            <person name="Stajich J.E."/>
            <person name="Spatafora J.W."/>
            <person name="Visel A."/>
            <person name="Grigoriev I.V."/>
        </authorList>
    </citation>
    <scope>NUCLEOTIDE SEQUENCE [LARGE SCALE GENOMIC DNA]</scope>
    <source>
        <strain evidence="9 10">62-1032</strain>
    </source>
</reference>
<dbReference type="SFLD" id="SFLDG01151">
    <property type="entry name" value="Main.2:_Nu-like"/>
    <property type="match status" value="1"/>
</dbReference>
<comment type="catalytic activity">
    <reaction evidence="4">
        <text>RX + glutathione = an S-substituted glutathione + a halide anion + H(+)</text>
        <dbReference type="Rhea" id="RHEA:16437"/>
        <dbReference type="ChEBI" id="CHEBI:15378"/>
        <dbReference type="ChEBI" id="CHEBI:16042"/>
        <dbReference type="ChEBI" id="CHEBI:17792"/>
        <dbReference type="ChEBI" id="CHEBI:57925"/>
        <dbReference type="ChEBI" id="CHEBI:90779"/>
        <dbReference type="EC" id="2.5.1.18"/>
    </reaction>
</comment>
<dbReference type="InterPro" id="IPR036282">
    <property type="entry name" value="Glutathione-S-Trfase_C_sf"/>
</dbReference>
<dbReference type="InParanoid" id="A0A1Y2FN29"/>
<dbReference type="InterPro" id="IPR036249">
    <property type="entry name" value="Thioredoxin-like_sf"/>
</dbReference>
<dbReference type="Pfam" id="PF02798">
    <property type="entry name" value="GST_N"/>
    <property type="match status" value="1"/>
</dbReference>
<dbReference type="PANTHER" id="PTHR44051:SF3">
    <property type="entry name" value="TRANSCRIPTIONAL REGULATOR URE2"/>
    <property type="match status" value="1"/>
</dbReference>
<dbReference type="GO" id="GO:0005737">
    <property type="term" value="C:cytoplasm"/>
    <property type="evidence" value="ECO:0007669"/>
    <property type="project" value="UniProtKB-ARBA"/>
</dbReference>
<dbReference type="SFLD" id="SFLDS00019">
    <property type="entry name" value="Glutathione_Transferase_(cytos"/>
    <property type="match status" value="1"/>
</dbReference>
<feature type="domain" description="GST C-terminal" evidence="8">
    <location>
        <begin position="97"/>
        <end position="225"/>
    </location>
</feature>
<comment type="similarity">
    <text evidence="1 6">Belongs to the GST superfamily.</text>
</comment>
<evidence type="ECO:0000259" key="7">
    <source>
        <dbReference type="PROSITE" id="PS50404"/>
    </source>
</evidence>
<dbReference type="Proteomes" id="UP000193467">
    <property type="component" value="Unassembled WGS sequence"/>
</dbReference>
<dbReference type="SUPFAM" id="SSF52833">
    <property type="entry name" value="Thioredoxin-like"/>
    <property type="match status" value="1"/>
</dbReference>
<dbReference type="SFLD" id="SFLDG00358">
    <property type="entry name" value="Main_(cytGST)"/>
    <property type="match status" value="1"/>
</dbReference>
<comment type="caution">
    <text evidence="9">The sequence shown here is derived from an EMBL/GenBank/DDBJ whole genome shotgun (WGS) entry which is preliminary data.</text>
</comment>
<accession>A0A1Y2FN29</accession>
<dbReference type="FunFam" id="1.20.1050.130:FF:000016">
    <property type="entry name" value="Glutathione S-transferase 1"/>
    <property type="match status" value="1"/>
</dbReference>
<dbReference type="PANTHER" id="PTHR44051">
    <property type="entry name" value="GLUTATHIONE S-TRANSFERASE-RELATED"/>
    <property type="match status" value="1"/>
</dbReference>